<protein>
    <recommendedName>
        <fullName evidence="1">YoaR-like putative peptidoglycan binding domain-containing protein</fullName>
    </recommendedName>
</protein>
<comment type="caution">
    <text evidence="2">The sequence shown here is derived from an EMBL/GenBank/DDBJ whole genome shotgun (WGS) entry which is preliminary data.</text>
</comment>
<name>X0VG62_9ZZZZ</name>
<dbReference type="InterPro" id="IPR052913">
    <property type="entry name" value="Glycopeptide_resist_protein"/>
</dbReference>
<feature type="domain" description="YoaR-like putative peptidoglycan binding" evidence="1">
    <location>
        <begin position="6"/>
        <end position="111"/>
    </location>
</feature>
<dbReference type="InterPro" id="IPR022029">
    <property type="entry name" value="YoaR-like_PG-bd"/>
</dbReference>
<dbReference type="Pfam" id="PF12229">
    <property type="entry name" value="PG_binding_4"/>
    <property type="match status" value="1"/>
</dbReference>
<dbReference type="AlphaFoldDB" id="X0VG62"/>
<proteinExistence type="predicted"/>
<dbReference type="PANTHER" id="PTHR35788:SF1">
    <property type="entry name" value="EXPORTED PROTEIN"/>
    <property type="match status" value="1"/>
</dbReference>
<gene>
    <name evidence="2" type="ORF">S01H1_45035</name>
</gene>
<accession>X0VG62</accession>
<evidence type="ECO:0000259" key="1">
    <source>
        <dbReference type="Pfam" id="PF12229"/>
    </source>
</evidence>
<feature type="non-terminal residue" evidence="2">
    <location>
        <position position="264"/>
    </location>
</feature>
<sequence>EVGFFLNPQASAAAAYQYGRTGDPLSRLIDLFTSWYLGTTLPPMYVFDENAAQAYLEGIAAQTDMQKVEAALSVNGVQVVVHPSQKGRHLNIPETLAYLHLQLQTMQDSEVQLVLEEEIPLIVNVEEQAEIAQQILSQPLKLSIPDPLEGDPGAWTFEKDYLAQLITIEQVSAPEGESYQVGVETAGLTSFLEGIAPQLAVEQKNARMMFNDDTRKLEVIEPGVIGRSLDISDSITAINEKLMAGEHDIALVIDKNKPEVGDDA</sequence>
<feature type="non-terminal residue" evidence="2">
    <location>
        <position position="1"/>
    </location>
</feature>
<reference evidence="2" key="1">
    <citation type="journal article" date="2014" name="Front. Microbiol.">
        <title>High frequency of phylogenetically diverse reductive dehalogenase-homologous genes in deep subseafloor sedimentary metagenomes.</title>
        <authorList>
            <person name="Kawai M."/>
            <person name="Futagami T."/>
            <person name="Toyoda A."/>
            <person name="Takaki Y."/>
            <person name="Nishi S."/>
            <person name="Hori S."/>
            <person name="Arai W."/>
            <person name="Tsubouchi T."/>
            <person name="Morono Y."/>
            <person name="Uchiyama I."/>
            <person name="Ito T."/>
            <person name="Fujiyama A."/>
            <person name="Inagaki F."/>
            <person name="Takami H."/>
        </authorList>
    </citation>
    <scope>NUCLEOTIDE SEQUENCE</scope>
    <source>
        <strain evidence="2">Expedition CK06-06</strain>
    </source>
</reference>
<dbReference type="PANTHER" id="PTHR35788">
    <property type="entry name" value="EXPORTED PROTEIN-RELATED"/>
    <property type="match status" value="1"/>
</dbReference>
<organism evidence="2">
    <name type="scientific">marine sediment metagenome</name>
    <dbReference type="NCBI Taxonomy" id="412755"/>
    <lineage>
        <taxon>unclassified sequences</taxon>
        <taxon>metagenomes</taxon>
        <taxon>ecological metagenomes</taxon>
    </lineage>
</organism>
<evidence type="ECO:0000313" key="2">
    <source>
        <dbReference type="EMBL" id="GAF99510.1"/>
    </source>
</evidence>
<dbReference type="EMBL" id="BARS01028751">
    <property type="protein sequence ID" value="GAF99510.1"/>
    <property type="molecule type" value="Genomic_DNA"/>
</dbReference>